<feature type="transmembrane region" description="Helical" evidence="1">
    <location>
        <begin position="12"/>
        <end position="34"/>
    </location>
</feature>
<dbReference type="AlphaFoldDB" id="A0A2G9YYA1"/>
<keyword evidence="1" id="KW-1133">Transmembrane helix</keyword>
<evidence type="ECO:0000313" key="3">
    <source>
        <dbReference type="Proteomes" id="UP000229952"/>
    </source>
</evidence>
<accession>A0A2G9YYA1</accession>
<keyword evidence="1" id="KW-0812">Transmembrane</keyword>
<evidence type="ECO:0000256" key="1">
    <source>
        <dbReference type="SAM" id="Phobius"/>
    </source>
</evidence>
<name>A0A2G9YYA1_9BACT</name>
<dbReference type="Proteomes" id="UP000229952">
    <property type="component" value="Unassembled WGS sequence"/>
</dbReference>
<dbReference type="EMBL" id="PCRQ01000048">
    <property type="protein sequence ID" value="PIP24244.1"/>
    <property type="molecule type" value="Genomic_DNA"/>
</dbReference>
<sequence>MHFKIMIDFSPIIKNILAVIGGLTIIITFFEVLFRIVPQFGNLKAKFWGYLARKWKYRRLEKLAIASDVENAVNEVVLDLRSELPAGWIGKATIDWVDKDIKIDDLKDEETILRIRPLENQDENLISGIYFFFAKYLFPAVKDIVPINVRKASALHISRRAIRDKKPFLTQKFESGILEASIKEDVSILGYIDKYEEIDAKGFFTGAFLREIHEIACRSKFKELRNKIEEEIKSVLKHIGEFAKNIYNRTNPDWKWSRKGPATSYAFLLVAQPFHGGTDPYVNRIREHLKQGVERIYIMGVNQEKGFVKRVVSDVSKIPQCRLVEVFDLNRDYRGDRKGICALFEKGTFEGEAENKIESFFDNVPKEGE</sequence>
<organism evidence="2 3">
    <name type="scientific">Candidatus Nealsonbacteria bacterium CG23_combo_of_CG06-09_8_20_14_all_37_18</name>
    <dbReference type="NCBI Taxonomy" id="1974720"/>
    <lineage>
        <taxon>Bacteria</taxon>
        <taxon>Candidatus Nealsoniibacteriota</taxon>
    </lineage>
</organism>
<reference evidence="2 3" key="1">
    <citation type="submission" date="2017-09" db="EMBL/GenBank/DDBJ databases">
        <title>Depth-based differentiation of microbial function through sediment-hosted aquifers and enrichment of novel symbionts in the deep terrestrial subsurface.</title>
        <authorList>
            <person name="Probst A.J."/>
            <person name="Ladd B."/>
            <person name="Jarett J.K."/>
            <person name="Geller-Mcgrath D.E."/>
            <person name="Sieber C.M."/>
            <person name="Emerson J.B."/>
            <person name="Anantharaman K."/>
            <person name="Thomas B.C."/>
            <person name="Malmstrom R."/>
            <person name="Stieglmeier M."/>
            <person name="Klingl A."/>
            <person name="Woyke T."/>
            <person name="Ryan C.M."/>
            <person name="Banfield J.F."/>
        </authorList>
    </citation>
    <scope>NUCLEOTIDE SEQUENCE [LARGE SCALE GENOMIC DNA]</scope>
    <source>
        <strain evidence="2">CG23_combo_of_CG06-09_8_20_14_all_37_18</strain>
    </source>
</reference>
<comment type="caution">
    <text evidence="2">The sequence shown here is derived from an EMBL/GenBank/DDBJ whole genome shotgun (WGS) entry which is preliminary data.</text>
</comment>
<gene>
    <name evidence="2" type="ORF">COX35_01775</name>
</gene>
<proteinExistence type="predicted"/>
<keyword evidence="1" id="KW-0472">Membrane</keyword>
<evidence type="ECO:0000313" key="2">
    <source>
        <dbReference type="EMBL" id="PIP24244.1"/>
    </source>
</evidence>
<protein>
    <submittedName>
        <fullName evidence="2">Uncharacterized protein</fullName>
    </submittedName>
</protein>